<comment type="subcellular location">
    <subcellularLocation>
        <location evidence="1">Membrane</location>
        <topology evidence="1">Multi-pass membrane protein</topology>
    </subcellularLocation>
</comment>
<feature type="transmembrane region" description="Helical" evidence="7">
    <location>
        <begin position="187"/>
        <end position="208"/>
    </location>
</feature>
<dbReference type="EMBL" id="MU865962">
    <property type="protein sequence ID" value="KAK4445795.1"/>
    <property type="molecule type" value="Genomic_DNA"/>
</dbReference>
<feature type="transmembrane region" description="Helical" evidence="7">
    <location>
        <begin position="25"/>
        <end position="44"/>
    </location>
</feature>
<dbReference type="PANTHER" id="PTHR33048:SF42">
    <property type="entry name" value="INTEGRAL MEMBRANE PROTEIN"/>
    <property type="match status" value="1"/>
</dbReference>
<reference evidence="9" key="2">
    <citation type="submission" date="2023-05" db="EMBL/GenBank/DDBJ databases">
        <authorList>
            <consortium name="Lawrence Berkeley National Laboratory"/>
            <person name="Steindorff A."/>
            <person name="Hensen N."/>
            <person name="Bonometti L."/>
            <person name="Westerberg I."/>
            <person name="Brannstrom I.O."/>
            <person name="Guillou S."/>
            <person name="Cros-Aarteil S."/>
            <person name="Calhoun S."/>
            <person name="Haridas S."/>
            <person name="Kuo A."/>
            <person name="Mondo S."/>
            <person name="Pangilinan J."/>
            <person name="Riley R."/>
            <person name="Labutti K."/>
            <person name="Andreopoulos B."/>
            <person name="Lipzen A."/>
            <person name="Chen C."/>
            <person name="Yanf M."/>
            <person name="Daum C."/>
            <person name="Ng V."/>
            <person name="Clum A."/>
            <person name="Ohm R."/>
            <person name="Martin F."/>
            <person name="Silar P."/>
            <person name="Natvig D."/>
            <person name="Lalanne C."/>
            <person name="Gautier V."/>
            <person name="Ament-Velasquez S.L."/>
            <person name="Kruys A."/>
            <person name="Hutchinson M.I."/>
            <person name="Powell A.J."/>
            <person name="Barry K."/>
            <person name="Miller A.N."/>
            <person name="Grigoriev I.V."/>
            <person name="Debuchy R."/>
            <person name="Gladieux P."/>
            <person name="Thoren M.H."/>
            <person name="Johannesson H."/>
        </authorList>
    </citation>
    <scope>NUCLEOTIDE SEQUENCE</scope>
    <source>
        <strain evidence="9">PSN243</strain>
    </source>
</reference>
<feature type="region of interest" description="Disordered" evidence="6">
    <location>
        <begin position="280"/>
        <end position="334"/>
    </location>
</feature>
<evidence type="ECO:0000256" key="2">
    <source>
        <dbReference type="ARBA" id="ARBA00022692"/>
    </source>
</evidence>
<evidence type="ECO:0000256" key="6">
    <source>
        <dbReference type="SAM" id="MobiDB-lite"/>
    </source>
</evidence>
<keyword evidence="3 7" id="KW-1133">Transmembrane helix</keyword>
<dbReference type="InterPro" id="IPR049326">
    <property type="entry name" value="Rhodopsin_dom_fungi"/>
</dbReference>
<dbReference type="PANTHER" id="PTHR33048">
    <property type="entry name" value="PTH11-LIKE INTEGRAL MEMBRANE PROTEIN (AFU_ORTHOLOGUE AFUA_5G11245)"/>
    <property type="match status" value="1"/>
</dbReference>
<evidence type="ECO:0000313" key="9">
    <source>
        <dbReference type="EMBL" id="KAK4445795.1"/>
    </source>
</evidence>
<comment type="caution">
    <text evidence="9">The sequence shown here is derived from an EMBL/GenBank/DDBJ whole genome shotgun (WGS) entry which is preliminary data.</text>
</comment>
<dbReference type="AlphaFoldDB" id="A0AAV9GBH2"/>
<dbReference type="InterPro" id="IPR052337">
    <property type="entry name" value="SAT4-like"/>
</dbReference>
<feature type="transmembrane region" description="Helical" evidence="7">
    <location>
        <begin position="253"/>
        <end position="276"/>
    </location>
</feature>
<accession>A0AAV9GBH2</accession>
<proteinExistence type="inferred from homology"/>
<evidence type="ECO:0000256" key="1">
    <source>
        <dbReference type="ARBA" id="ARBA00004141"/>
    </source>
</evidence>
<feature type="compositionally biased region" description="Polar residues" evidence="6">
    <location>
        <begin position="281"/>
        <end position="294"/>
    </location>
</feature>
<feature type="transmembrane region" description="Helical" evidence="7">
    <location>
        <begin position="97"/>
        <end position="114"/>
    </location>
</feature>
<evidence type="ECO:0000313" key="10">
    <source>
        <dbReference type="Proteomes" id="UP001321760"/>
    </source>
</evidence>
<name>A0AAV9GBH2_9PEZI</name>
<dbReference type="GO" id="GO:0016020">
    <property type="term" value="C:membrane"/>
    <property type="evidence" value="ECO:0007669"/>
    <property type="project" value="UniProtKB-SubCell"/>
</dbReference>
<gene>
    <name evidence="9" type="ORF">QBC34DRAFT_383947</name>
</gene>
<evidence type="ECO:0000256" key="4">
    <source>
        <dbReference type="ARBA" id="ARBA00023136"/>
    </source>
</evidence>
<feature type="compositionally biased region" description="Basic and acidic residues" evidence="6">
    <location>
        <begin position="306"/>
        <end position="318"/>
    </location>
</feature>
<evidence type="ECO:0000259" key="8">
    <source>
        <dbReference type="Pfam" id="PF20684"/>
    </source>
</evidence>
<organism evidence="9 10">
    <name type="scientific">Podospora aff. communis PSN243</name>
    <dbReference type="NCBI Taxonomy" id="3040156"/>
    <lineage>
        <taxon>Eukaryota</taxon>
        <taxon>Fungi</taxon>
        <taxon>Dikarya</taxon>
        <taxon>Ascomycota</taxon>
        <taxon>Pezizomycotina</taxon>
        <taxon>Sordariomycetes</taxon>
        <taxon>Sordariomycetidae</taxon>
        <taxon>Sordariales</taxon>
        <taxon>Podosporaceae</taxon>
        <taxon>Podospora</taxon>
    </lineage>
</organism>
<evidence type="ECO:0000256" key="3">
    <source>
        <dbReference type="ARBA" id="ARBA00022989"/>
    </source>
</evidence>
<keyword evidence="4 7" id="KW-0472">Membrane</keyword>
<keyword evidence="10" id="KW-1185">Reference proteome</keyword>
<sequence length="334" mass="37071">MAAPPLTPEELAALPHDDRGPTIVAIHWSMTSLATIFLGLRLYCKRLTKRSLWWDDWILIFAWFTIIATDIITQILVNEFKLGRHSWDLEINDLARFIILLSSRATVTLTALSWTKTAFAVTLLRLTTDGTRKFVWFIIVSLQITMGFSAAVPWIQCNPIAKTWDPMLEGTCWANKVGTKIWIGTGAYSALLDFTLAALPWTFLWGLLLRKGEKAGILVAMSMGFVAGVVGIVKCVKLPNLGSGDSYNETDLYIWDVTESTVTLMAACIPTLRVLLRKASPPTSRPTGFSNTFRRSAPKSPGGYHEMAKPDGVHEKHSGGSKKYMYSSPDEEGV</sequence>
<feature type="transmembrane region" description="Helical" evidence="7">
    <location>
        <begin position="56"/>
        <end position="77"/>
    </location>
</feature>
<evidence type="ECO:0000256" key="7">
    <source>
        <dbReference type="SAM" id="Phobius"/>
    </source>
</evidence>
<protein>
    <recommendedName>
        <fullName evidence="8">Rhodopsin domain-containing protein</fullName>
    </recommendedName>
</protein>
<feature type="transmembrane region" description="Helical" evidence="7">
    <location>
        <begin position="215"/>
        <end position="233"/>
    </location>
</feature>
<evidence type="ECO:0000256" key="5">
    <source>
        <dbReference type="ARBA" id="ARBA00038359"/>
    </source>
</evidence>
<feature type="domain" description="Rhodopsin" evidence="8">
    <location>
        <begin position="40"/>
        <end position="278"/>
    </location>
</feature>
<dbReference type="Proteomes" id="UP001321760">
    <property type="component" value="Unassembled WGS sequence"/>
</dbReference>
<comment type="similarity">
    <text evidence="5">Belongs to the SAT4 family.</text>
</comment>
<reference evidence="9" key="1">
    <citation type="journal article" date="2023" name="Mol. Phylogenet. Evol.">
        <title>Genome-scale phylogeny and comparative genomics of the fungal order Sordariales.</title>
        <authorList>
            <person name="Hensen N."/>
            <person name="Bonometti L."/>
            <person name="Westerberg I."/>
            <person name="Brannstrom I.O."/>
            <person name="Guillou S."/>
            <person name="Cros-Aarteil S."/>
            <person name="Calhoun S."/>
            <person name="Haridas S."/>
            <person name="Kuo A."/>
            <person name="Mondo S."/>
            <person name="Pangilinan J."/>
            <person name="Riley R."/>
            <person name="LaButti K."/>
            <person name="Andreopoulos B."/>
            <person name="Lipzen A."/>
            <person name="Chen C."/>
            <person name="Yan M."/>
            <person name="Daum C."/>
            <person name="Ng V."/>
            <person name="Clum A."/>
            <person name="Steindorff A."/>
            <person name="Ohm R.A."/>
            <person name="Martin F."/>
            <person name="Silar P."/>
            <person name="Natvig D.O."/>
            <person name="Lalanne C."/>
            <person name="Gautier V."/>
            <person name="Ament-Velasquez S.L."/>
            <person name="Kruys A."/>
            <person name="Hutchinson M.I."/>
            <person name="Powell A.J."/>
            <person name="Barry K."/>
            <person name="Miller A.N."/>
            <person name="Grigoriev I.V."/>
            <person name="Debuchy R."/>
            <person name="Gladieux P."/>
            <person name="Hiltunen Thoren M."/>
            <person name="Johannesson H."/>
        </authorList>
    </citation>
    <scope>NUCLEOTIDE SEQUENCE</scope>
    <source>
        <strain evidence="9">PSN243</strain>
    </source>
</reference>
<dbReference type="Pfam" id="PF20684">
    <property type="entry name" value="Fung_rhodopsin"/>
    <property type="match status" value="1"/>
</dbReference>
<keyword evidence="2 7" id="KW-0812">Transmembrane</keyword>
<feature type="transmembrane region" description="Helical" evidence="7">
    <location>
        <begin position="134"/>
        <end position="155"/>
    </location>
</feature>